<organism evidence="3">
    <name type="scientific">Tanacetum cinerariifolium</name>
    <name type="common">Dalmatian daisy</name>
    <name type="synonym">Chrysanthemum cinerariifolium</name>
    <dbReference type="NCBI Taxonomy" id="118510"/>
    <lineage>
        <taxon>Eukaryota</taxon>
        <taxon>Viridiplantae</taxon>
        <taxon>Streptophyta</taxon>
        <taxon>Embryophyta</taxon>
        <taxon>Tracheophyta</taxon>
        <taxon>Spermatophyta</taxon>
        <taxon>Magnoliopsida</taxon>
        <taxon>eudicotyledons</taxon>
        <taxon>Gunneridae</taxon>
        <taxon>Pentapetalae</taxon>
        <taxon>asterids</taxon>
        <taxon>campanulids</taxon>
        <taxon>Asterales</taxon>
        <taxon>Asteraceae</taxon>
        <taxon>Asteroideae</taxon>
        <taxon>Anthemideae</taxon>
        <taxon>Anthemidinae</taxon>
        <taxon>Tanacetum</taxon>
    </lineage>
</organism>
<feature type="region of interest" description="Disordered" evidence="2">
    <location>
        <begin position="186"/>
        <end position="214"/>
    </location>
</feature>
<dbReference type="AlphaFoldDB" id="A0A6L2JPC8"/>
<gene>
    <name evidence="3" type="ORF">Tci_010804</name>
</gene>
<protein>
    <submittedName>
        <fullName evidence="3">Uncharacterized protein</fullName>
    </submittedName>
</protein>
<evidence type="ECO:0000313" key="3">
    <source>
        <dbReference type="EMBL" id="GEU38826.1"/>
    </source>
</evidence>
<evidence type="ECO:0000256" key="1">
    <source>
        <dbReference type="SAM" id="Coils"/>
    </source>
</evidence>
<feature type="coiled-coil region" evidence="1">
    <location>
        <begin position="58"/>
        <end position="85"/>
    </location>
</feature>
<accession>A0A6L2JPC8</accession>
<dbReference type="EMBL" id="BKCJ010001099">
    <property type="protein sequence ID" value="GEU38826.1"/>
    <property type="molecule type" value="Genomic_DNA"/>
</dbReference>
<keyword evidence="1" id="KW-0175">Coiled coil</keyword>
<evidence type="ECO:0000256" key="2">
    <source>
        <dbReference type="SAM" id="MobiDB-lite"/>
    </source>
</evidence>
<feature type="coiled-coil region" evidence="1">
    <location>
        <begin position="233"/>
        <end position="260"/>
    </location>
</feature>
<feature type="compositionally biased region" description="Polar residues" evidence="2">
    <location>
        <begin position="190"/>
        <end position="206"/>
    </location>
</feature>
<comment type="caution">
    <text evidence="3">The sequence shown here is derived from an EMBL/GenBank/DDBJ whole genome shotgun (WGS) entry which is preliminary data.</text>
</comment>
<name>A0A6L2JPC8_TANCI</name>
<reference evidence="3" key="1">
    <citation type="journal article" date="2019" name="Sci. Rep.">
        <title>Draft genome of Tanacetum cinerariifolium, the natural source of mosquito coil.</title>
        <authorList>
            <person name="Yamashiro T."/>
            <person name="Shiraishi A."/>
            <person name="Satake H."/>
            <person name="Nakayama K."/>
        </authorList>
    </citation>
    <scope>NUCLEOTIDE SEQUENCE</scope>
</reference>
<sequence length="347" mass="38501">MLLGKLTTAINVNVVEDKHVTTTSNDPLLSGEDRLKLTELMELCTQLQSRALALETTKANQALEIRSLKKTVKKLEKRASKKTYKLKRLYMIGFSTRVESSEDASLVDQEDASKQGRMIDDLDADEGVTLEVGTAEVVTTASEVVTNVGVKVSTTAITSQISMDEITLAKALIDIKTSKPKAKGIVMQEPSETPTPTPINSSQQPSKAKDKGKTKMIELEKSLKRKDQIMIDEEVARNLKAQMQAKLEEKERLVRQKGEEDNKALIKSCNNTQAMMNADCELAMLFNNTIKWIESLVPMDIELVKGSEKAAEGSEKAAKGSSKRAARMAYDLLRLIRRHISEDYVPE</sequence>
<proteinExistence type="predicted"/>